<dbReference type="AlphaFoldDB" id="A0A8H6HW85"/>
<sequence length="268" mass="30097">MAFLSLPEDVLMEVLAPARPIDILALGQTCKAVYRVTSERIVWERKLRNLVKHRNLYAPSLCPHDSTLGALQRTLLKRLSVPPEALEGSATELIREKTAVYFEPDSGTPYLCLVPGGRYLFTGLEKGRDPLTIKLWDLGPVGMPILSAPVLLSQYEIRFDGTPEQPYRDVSFAVWVSDLDALDLRLVAVFTRMGVRNGGVFVAKVFAISPGNPNPEFKELGSLYCDVRPEQRTALILPIRLHWEGWYADWSEEGDTAEYYMVSSFIPP</sequence>
<accession>A0A8H6HW85</accession>
<reference evidence="2 3" key="1">
    <citation type="submission" date="2020-07" db="EMBL/GenBank/DDBJ databases">
        <title>Comparative genomics of pyrophilous fungi reveals a link between fire events and developmental genes.</title>
        <authorList>
            <consortium name="DOE Joint Genome Institute"/>
            <person name="Steindorff A.S."/>
            <person name="Carver A."/>
            <person name="Calhoun S."/>
            <person name="Stillman K."/>
            <person name="Liu H."/>
            <person name="Lipzen A."/>
            <person name="Pangilinan J."/>
            <person name="Labutti K."/>
            <person name="Bruns T.D."/>
            <person name="Grigoriev I.V."/>
        </authorList>
    </citation>
    <scope>NUCLEOTIDE SEQUENCE [LARGE SCALE GENOMIC DNA]</scope>
    <source>
        <strain evidence="2 3">CBS 144469</strain>
    </source>
</reference>
<dbReference type="PROSITE" id="PS50181">
    <property type="entry name" value="FBOX"/>
    <property type="match status" value="1"/>
</dbReference>
<dbReference type="InterPro" id="IPR036047">
    <property type="entry name" value="F-box-like_dom_sf"/>
</dbReference>
<organism evidence="2 3">
    <name type="scientific">Ephemerocybe angulata</name>
    <dbReference type="NCBI Taxonomy" id="980116"/>
    <lineage>
        <taxon>Eukaryota</taxon>
        <taxon>Fungi</taxon>
        <taxon>Dikarya</taxon>
        <taxon>Basidiomycota</taxon>
        <taxon>Agaricomycotina</taxon>
        <taxon>Agaricomycetes</taxon>
        <taxon>Agaricomycetidae</taxon>
        <taxon>Agaricales</taxon>
        <taxon>Agaricineae</taxon>
        <taxon>Psathyrellaceae</taxon>
        <taxon>Ephemerocybe</taxon>
    </lineage>
</organism>
<protein>
    <recommendedName>
        <fullName evidence="1">F-box domain-containing protein</fullName>
    </recommendedName>
</protein>
<keyword evidence="3" id="KW-1185">Reference proteome</keyword>
<gene>
    <name evidence="2" type="ORF">DFP72DRAFT_901198</name>
</gene>
<dbReference type="Proteomes" id="UP000521943">
    <property type="component" value="Unassembled WGS sequence"/>
</dbReference>
<dbReference type="SUPFAM" id="SSF81383">
    <property type="entry name" value="F-box domain"/>
    <property type="match status" value="1"/>
</dbReference>
<evidence type="ECO:0000259" key="1">
    <source>
        <dbReference type="PROSITE" id="PS50181"/>
    </source>
</evidence>
<dbReference type="EMBL" id="JACGCI010000038">
    <property type="protein sequence ID" value="KAF6753674.1"/>
    <property type="molecule type" value="Genomic_DNA"/>
</dbReference>
<name>A0A8H6HW85_9AGAR</name>
<evidence type="ECO:0000313" key="3">
    <source>
        <dbReference type="Proteomes" id="UP000521943"/>
    </source>
</evidence>
<comment type="caution">
    <text evidence="2">The sequence shown here is derived from an EMBL/GenBank/DDBJ whole genome shotgun (WGS) entry which is preliminary data.</text>
</comment>
<dbReference type="Pfam" id="PF12937">
    <property type="entry name" value="F-box-like"/>
    <property type="match status" value="1"/>
</dbReference>
<dbReference type="InterPro" id="IPR001810">
    <property type="entry name" value="F-box_dom"/>
</dbReference>
<proteinExistence type="predicted"/>
<evidence type="ECO:0000313" key="2">
    <source>
        <dbReference type="EMBL" id="KAF6753674.1"/>
    </source>
</evidence>
<feature type="domain" description="F-box" evidence="1">
    <location>
        <begin position="1"/>
        <end position="46"/>
    </location>
</feature>
<dbReference type="OrthoDB" id="2688364at2759"/>